<accession>C9ZYK8</accession>
<proteinExistence type="predicted"/>
<name>C9ZYK8_TRYB9</name>
<dbReference type="VEuPathDB" id="TriTrypDB:Tbg972.9.5830"/>
<dbReference type="GeneID" id="23860612"/>
<sequence>MLIFLSCFTSVPIPNICRALCVRRATLMASIGPKLSRRQKLHVHLKAVLQALPISILIVAEGRDMYYRATWEVTELPPGAFRTGDVIAICNRWYTLPTWGHKLYSVLSKVLLKSSWDDVGVIWVKEGVPHVFFSDFTGAHVLSLEEFIKDRMPRGIALRRLVVADADAGRKPNAAVASVFAEEVQKLEPHPWYLFSASMRYNREHKHYECVVDMCRQRCKIYQMIKSGASNSAINGQKEKLKEMEVMKQHLATFVEPDKTFRLFNGSLVASFLATFDLLDRSMPPPSRYVPQDFAHDLPFKCVAALEEPVVFFKN</sequence>
<organism evidence="1">
    <name type="scientific">Trypanosoma brucei gambiense (strain MHOM/CI/86/DAL972)</name>
    <dbReference type="NCBI Taxonomy" id="679716"/>
    <lineage>
        <taxon>Eukaryota</taxon>
        <taxon>Discoba</taxon>
        <taxon>Euglenozoa</taxon>
        <taxon>Kinetoplastea</taxon>
        <taxon>Metakinetoplastina</taxon>
        <taxon>Trypanosomatida</taxon>
        <taxon>Trypanosomatidae</taxon>
        <taxon>Trypanosoma</taxon>
    </lineage>
</organism>
<dbReference type="OrthoDB" id="276655at2759"/>
<protein>
    <submittedName>
        <fullName evidence="1">Uncharacterized protein</fullName>
    </submittedName>
</protein>
<dbReference type="KEGG" id="tbg:TbgDal_IX5830"/>
<dbReference type="Proteomes" id="UP000002316">
    <property type="component" value="Chromosome 9"/>
</dbReference>
<reference evidence="1" key="1">
    <citation type="submission" date="2009-09" db="EMBL/GenBank/DDBJ databases">
        <title>The genome sequence of Trypanosoma brucei gambiense: the cause of Human African trypanosomasis.</title>
        <authorList>
            <person name="Jackson A.P."/>
            <person name="Sanders M."/>
            <person name="Berry A."/>
            <person name="McQuillan J."/>
            <person name="Aslett M.A."/>
            <person name="Quail M.A."/>
            <person name="Macleod A."/>
            <person name="Melville S.E."/>
            <person name="Gibson W."/>
            <person name="Barry J.D."/>
            <person name="Berriman M."/>
            <person name="Hertz-Fowler C."/>
        </authorList>
    </citation>
    <scope>NUCLEOTIDE SEQUENCE</scope>
    <source>
        <strain evidence="1">Dal 972 clone 1</strain>
    </source>
</reference>
<dbReference type="AlphaFoldDB" id="C9ZYK8"/>
<evidence type="ECO:0000313" key="1">
    <source>
        <dbReference type="EMBL" id="CBH14507.1"/>
    </source>
</evidence>
<dbReference type="EMBL" id="FN554972">
    <property type="protein sequence ID" value="CBH14507.1"/>
    <property type="molecule type" value="Genomic_DNA"/>
</dbReference>
<gene>
    <name evidence="1" type="ORF">TbgDal_IX5830</name>
</gene>
<dbReference type="RefSeq" id="XP_011776773.1">
    <property type="nucleotide sequence ID" value="XM_011778471.1"/>
</dbReference>
<dbReference type="Gene3D" id="3.90.1720.10">
    <property type="entry name" value="endopeptidase domain like (from Nostoc punctiforme)"/>
    <property type="match status" value="1"/>
</dbReference>